<dbReference type="Gene3D" id="1.20.1070.10">
    <property type="entry name" value="Rhodopsin 7-helix transmembrane proteins"/>
    <property type="match status" value="1"/>
</dbReference>
<dbReference type="SUPFAM" id="SSF81321">
    <property type="entry name" value="Family A G protein-coupled receptor-like"/>
    <property type="match status" value="1"/>
</dbReference>
<dbReference type="InterPro" id="IPR019420">
    <property type="entry name" value="7TM_GPCR_serpentine_rcpt_Srbc"/>
</dbReference>
<evidence type="ECO:0000313" key="3">
    <source>
        <dbReference type="WBParaSite" id="ALUE_0001408701-mRNA-1"/>
    </source>
</evidence>
<feature type="transmembrane region" description="Helical" evidence="1">
    <location>
        <begin position="235"/>
        <end position="256"/>
    </location>
</feature>
<proteinExistence type="predicted"/>
<evidence type="ECO:0000256" key="1">
    <source>
        <dbReference type="SAM" id="Phobius"/>
    </source>
</evidence>
<dbReference type="InterPro" id="IPR052322">
    <property type="entry name" value="Mito_rRNA_Mtase_NSUN4"/>
</dbReference>
<accession>A0A9J2PVW7</accession>
<evidence type="ECO:0000313" key="2">
    <source>
        <dbReference type="Proteomes" id="UP000036681"/>
    </source>
</evidence>
<feature type="transmembrane region" description="Helical" evidence="1">
    <location>
        <begin position="56"/>
        <end position="82"/>
    </location>
</feature>
<feature type="transmembrane region" description="Helical" evidence="1">
    <location>
        <begin position="178"/>
        <end position="198"/>
    </location>
</feature>
<keyword evidence="1" id="KW-0812">Transmembrane</keyword>
<organism evidence="2 3">
    <name type="scientific">Ascaris lumbricoides</name>
    <name type="common">Giant roundworm</name>
    <dbReference type="NCBI Taxonomy" id="6252"/>
    <lineage>
        <taxon>Eukaryota</taxon>
        <taxon>Metazoa</taxon>
        <taxon>Ecdysozoa</taxon>
        <taxon>Nematoda</taxon>
        <taxon>Chromadorea</taxon>
        <taxon>Rhabditida</taxon>
        <taxon>Spirurina</taxon>
        <taxon>Ascaridomorpha</taxon>
        <taxon>Ascaridoidea</taxon>
        <taxon>Ascarididae</taxon>
        <taxon>Ascaris</taxon>
    </lineage>
</organism>
<protein>
    <submittedName>
        <fullName evidence="3">G-protein coupled receptors family 1 profile domain-containing protein</fullName>
    </submittedName>
</protein>
<dbReference type="AlphaFoldDB" id="A0A9J2PVW7"/>
<feature type="transmembrane region" description="Helical" evidence="1">
    <location>
        <begin position="20"/>
        <end position="44"/>
    </location>
</feature>
<dbReference type="PANTHER" id="PTHR46955:SF5">
    <property type="entry name" value="G_PROTEIN_RECEP_F1_2 DOMAIN-CONTAINING PROTEIN"/>
    <property type="match status" value="1"/>
</dbReference>
<dbReference type="Pfam" id="PF10316">
    <property type="entry name" value="7TM_GPCR_Srbc"/>
    <property type="match status" value="1"/>
</dbReference>
<dbReference type="Proteomes" id="UP000036681">
    <property type="component" value="Unplaced"/>
</dbReference>
<keyword evidence="1" id="KW-1133">Transmembrane helix</keyword>
<keyword evidence="1" id="KW-0472">Membrane</keyword>
<reference evidence="3" key="1">
    <citation type="submission" date="2023-03" db="UniProtKB">
        <authorList>
            <consortium name="WormBaseParasite"/>
        </authorList>
    </citation>
    <scope>IDENTIFICATION</scope>
</reference>
<dbReference type="WBParaSite" id="ALUE_0001408701-mRNA-1">
    <property type="protein sequence ID" value="ALUE_0001408701-mRNA-1"/>
    <property type="gene ID" value="ALUE_0001408701"/>
</dbReference>
<name>A0A9J2PVW7_ASCLU</name>
<dbReference type="PANTHER" id="PTHR46955">
    <property type="entry name" value="PROTEIN CBG01349-RELATED"/>
    <property type="match status" value="1"/>
</dbReference>
<keyword evidence="2" id="KW-1185">Reference proteome</keyword>
<sequence>MVLDDAWNRTTQVSGHAGVMPLHIAALVLCVINFLLNGFICISFHYNRNLFYKCHLYIFFAFALINSLSGFATIPTIINLFFHNNLNCPRWTIIIGSGFEIALDRMRKLLTIAIAVERLYAVYLPSEYHLMNHVKFARRCCIFATFWGLCDTAAMIAEDDLFKIRMHCVTTASSGPIFHTYFLISSIAFGILLLFLYIPFVVKLCLISEASTNLHSNIQAYAVKTNYRQIVFMEAGPVVTIGYHMYGCSSFFIYNWQHRNIRRAMMFVSFAYCFETFEANSRISRLQNPESLNLKSYFGICLDGYKRNGLSASDGQETSLSPNIHAAELQAADVDLMTTGANWTRGALDKGREAI</sequence>